<proteinExistence type="predicted"/>
<evidence type="ECO:0000313" key="2">
    <source>
        <dbReference type="Proteomes" id="UP001497416"/>
    </source>
</evidence>
<dbReference type="Proteomes" id="UP001497416">
    <property type="component" value="Unassembled WGS sequence"/>
</dbReference>
<dbReference type="EMBL" id="CAXIXY010000004">
    <property type="protein sequence ID" value="CAL2085613.1"/>
    <property type="molecule type" value="Genomic_DNA"/>
</dbReference>
<sequence>MYFNKKELQQQYQGFCDTNLLWTGSLNKVLQNIGFQYNYIYLLKVLINTKLRLGKLVEQFVFNQFSNDPSIEILTENLQIQNDKITIGELDCILLKDQKPIHLEIVYKFYLYDKSVGTTEIEHWIGPNRRDSFDQKYKKLVTKQLPLLNHSRTKEILQDLKISTENISQQVYFKAQLFPHISDIEKQFPVVNNDCISGFYIYEDELEQFKDCKFYIPTKHNWLIHAHPNVDWMNFKSYTLELKEYFEQKNAPLCWVKKPNGVISKLFVVWW</sequence>
<dbReference type="InterPro" id="IPR015003">
    <property type="entry name" value="DUF1853"/>
</dbReference>
<dbReference type="RefSeq" id="WP_348712029.1">
    <property type="nucleotide sequence ID" value="NZ_CAXIXY010000004.1"/>
</dbReference>
<reference evidence="1 2" key="1">
    <citation type="submission" date="2024-05" db="EMBL/GenBank/DDBJ databases">
        <authorList>
            <person name="Duchaud E."/>
        </authorList>
    </citation>
    <scope>NUCLEOTIDE SEQUENCE [LARGE SCALE GENOMIC DNA]</scope>
    <source>
        <strain evidence="1">Ena-SAMPLE-TAB-13-05-2024-13:56:06:370-140302</strain>
    </source>
</reference>
<accession>A0ABM9P0I6</accession>
<organism evidence="1 2">
    <name type="scientific">Tenacibaculum platacis</name>
    <dbReference type="NCBI Taxonomy" id="3137852"/>
    <lineage>
        <taxon>Bacteria</taxon>
        <taxon>Pseudomonadati</taxon>
        <taxon>Bacteroidota</taxon>
        <taxon>Flavobacteriia</taxon>
        <taxon>Flavobacteriales</taxon>
        <taxon>Flavobacteriaceae</taxon>
        <taxon>Tenacibaculum</taxon>
    </lineage>
</organism>
<name>A0ABM9P0I6_9FLAO</name>
<comment type="caution">
    <text evidence="1">The sequence shown here is derived from an EMBL/GenBank/DDBJ whole genome shotgun (WGS) entry which is preliminary data.</text>
</comment>
<dbReference type="Pfam" id="PF08907">
    <property type="entry name" value="DUF1853"/>
    <property type="match status" value="1"/>
</dbReference>
<gene>
    <name evidence="1" type="ORF">T190607A01A_20501</name>
</gene>
<protein>
    <recommendedName>
        <fullName evidence="3">DUF1853 family protein</fullName>
    </recommendedName>
</protein>
<evidence type="ECO:0008006" key="3">
    <source>
        <dbReference type="Google" id="ProtNLM"/>
    </source>
</evidence>
<evidence type="ECO:0000313" key="1">
    <source>
        <dbReference type="EMBL" id="CAL2085613.1"/>
    </source>
</evidence>
<keyword evidence="2" id="KW-1185">Reference proteome</keyword>